<evidence type="ECO:0000313" key="2">
    <source>
        <dbReference type="Proteomes" id="UP000245926"/>
    </source>
</evidence>
<sequence length="78" mass="8654">MWIEVLDEAHPIPEFDRMAAYPGAGKIEGSFIVLCCNRIGAQDPTVCIEDKGTIAMKQMFLGLDRVVRCICQHLLTSS</sequence>
<name>A0A2U8WB45_9HYPH</name>
<organism evidence="1 2">
    <name type="scientific">Methylobacterium durans</name>
    <dbReference type="NCBI Taxonomy" id="2202825"/>
    <lineage>
        <taxon>Bacteria</taxon>
        <taxon>Pseudomonadati</taxon>
        <taxon>Pseudomonadota</taxon>
        <taxon>Alphaproteobacteria</taxon>
        <taxon>Hyphomicrobiales</taxon>
        <taxon>Methylobacteriaceae</taxon>
        <taxon>Methylobacterium</taxon>
    </lineage>
</organism>
<proteinExistence type="predicted"/>
<protein>
    <submittedName>
        <fullName evidence="1">Uncharacterized protein</fullName>
    </submittedName>
</protein>
<dbReference type="EMBL" id="CP029550">
    <property type="protein sequence ID" value="AWN43374.1"/>
    <property type="molecule type" value="Genomic_DNA"/>
</dbReference>
<reference evidence="2" key="1">
    <citation type="submission" date="2018-05" db="EMBL/GenBank/DDBJ databases">
        <title>Complete Genome Sequence of Methylobacterium sp. 17SD2-17.</title>
        <authorList>
            <person name="Srinivasan S."/>
        </authorList>
    </citation>
    <scope>NUCLEOTIDE SEQUENCE [LARGE SCALE GENOMIC DNA]</scope>
    <source>
        <strain evidence="2">17SD2-17</strain>
    </source>
</reference>
<gene>
    <name evidence="1" type="ORF">DK389_26265</name>
</gene>
<keyword evidence="2" id="KW-1185">Reference proteome</keyword>
<evidence type="ECO:0000313" key="1">
    <source>
        <dbReference type="EMBL" id="AWN43374.1"/>
    </source>
</evidence>
<dbReference type="Proteomes" id="UP000245926">
    <property type="component" value="Chromosome"/>
</dbReference>
<dbReference type="KEGG" id="mets:DK389_26265"/>
<dbReference type="AlphaFoldDB" id="A0A2U8WB45"/>
<accession>A0A2U8WB45</accession>